<dbReference type="Gene3D" id="3.40.50.300">
    <property type="entry name" value="P-loop containing nucleotide triphosphate hydrolases"/>
    <property type="match status" value="1"/>
</dbReference>
<evidence type="ECO:0000256" key="4">
    <source>
        <dbReference type="ARBA" id="ARBA00022821"/>
    </source>
</evidence>
<dbReference type="SMART" id="SM00369">
    <property type="entry name" value="LRR_TYP"/>
    <property type="match status" value="6"/>
</dbReference>
<evidence type="ECO:0000256" key="2">
    <source>
        <dbReference type="ARBA" id="ARBA00022614"/>
    </source>
</evidence>
<dbReference type="InterPro" id="IPR001611">
    <property type="entry name" value="Leu-rich_rpt"/>
</dbReference>
<dbReference type="InterPro" id="IPR003591">
    <property type="entry name" value="Leu-rich_rpt_typical-subtyp"/>
</dbReference>
<dbReference type="GO" id="GO:0051707">
    <property type="term" value="P:response to other organism"/>
    <property type="evidence" value="ECO:0007669"/>
    <property type="project" value="UniProtKB-ARBA"/>
</dbReference>
<dbReference type="Pfam" id="PF00931">
    <property type="entry name" value="NB-ARC"/>
    <property type="match status" value="1"/>
</dbReference>
<evidence type="ECO:0000256" key="1">
    <source>
        <dbReference type="ARBA" id="ARBA00008894"/>
    </source>
</evidence>
<keyword evidence="7" id="KW-1185">Reference proteome</keyword>
<comment type="similarity">
    <text evidence="1">Belongs to the disease resistance NB-LRR family.</text>
</comment>
<keyword evidence="3" id="KW-0677">Repeat</keyword>
<dbReference type="InterPro" id="IPR002182">
    <property type="entry name" value="NB-ARC"/>
</dbReference>
<dbReference type="InterPro" id="IPR050905">
    <property type="entry name" value="Plant_NBS-LRR"/>
</dbReference>
<name>A0A2U1MTY9_ARTAN</name>
<organism evidence="6 7">
    <name type="scientific">Artemisia annua</name>
    <name type="common">Sweet wormwood</name>
    <dbReference type="NCBI Taxonomy" id="35608"/>
    <lineage>
        <taxon>Eukaryota</taxon>
        <taxon>Viridiplantae</taxon>
        <taxon>Streptophyta</taxon>
        <taxon>Embryophyta</taxon>
        <taxon>Tracheophyta</taxon>
        <taxon>Spermatophyta</taxon>
        <taxon>Magnoliopsida</taxon>
        <taxon>eudicotyledons</taxon>
        <taxon>Gunneridae</taxon>
        <taxon>Pentapetalae</taxon>
        <taxon>asterids</taxon>
        <taxon>campanulids</taxon>
        <taxon>Asterales</taxon>
        <taxon>Asteraceae</taxon>
        <taxon>Asteroideae</taxon>
        <taxon>Anthemideae</taxon>
        <taxon>Artemisiinae</taxon>
        <taxon>Artemisia</taxon>
    </lineage>
</organism>
<dbReference type="Pfam" id="PF13855">
    <property type="entry name" value="LRR_8"/>
    <property type="match status" value="1"/>
</dbReference>
<dbReference type="SUPFAM" id="SSF52047">
    <property type="entry name" value="RNI-like"/>
    <property type="match status" value="1"/>
</dbReference>
<dbReference type="SUPFAM" id="SSF52540">
    <property type="entry name" value="P-loop containing nucleoside triphosphate hydrolases"/>
    <property type="match status" value="1"/>
</dbReference>
<dbReference type="PANTHER" id="PTHR33463">
    <property type="entry name" value="NB-ARC DOMAIN-CONTAINING PROTEIN-RELATED"/>
    <property type="match status" value="1"/>
</dbReference>
<dbReference type="STRING" id="35608.A0A2U1MTY9"/>
<dbReference type="GO" id="GO:0043531">
    <property type="term" value="F:ADP binding"/>
    <property type="evidence" value="ECO:0007669"/>
    <property type="project" value="InterPro"/>
</dbReference>
<dbReference type="Gene3D" id="3.80.10.10">
    <property type="entry name" value="Ribonuclease Inhibitor"/>
    <property type="match status" value="5"/>
</dbReference>
<keyword evidence="4" id="KW-0611">Plant defense</keyword>
<dbReference type="InterPro" id="IPR032675">
    <property type="entry name" value="LRR_dom_sf"/>
</dbReference>
<evidence type="ECO:0000256" key="3">
    <source>
        <dbReference type="ARBA" id="ARBA00022737"/>
    </source>
</evidence>
<gene>
    <name evidence="6" type="ORF">CTI12_AA340940</name>
</gene>
<dbReference type="Proteomes" id="UP000245207">
    <property type="component" value="Unassembled WGS sequence"/>
</dbReference>
<evidence type="ECO:0000259" key="5">
    <source>
        <dbReference type="Pfam" id="PF00931"/>
    </source>
</evidence>
<dbReference type="InterPro" id="IPR027417">
    <property type="entry name" value="P-loop_NTPase"/>
</dbReference>
<comment type="caution">
    <text evidence="6">The sequence shown here is derived from an EMBL/GenBank/DDBJ whole genome shotgun (WGS) entry which is preliminary data.</text>
</comment>
<protein>
    <submittedName>
        <fullName evidence="6">Disease resistance protein</fullName>
    </submittedName>
</protein>
<proteinExistence type="inferred from homology"/>
<dbReference type="OrthoDB" id="122245at2759"/>
<evidence type="ECO:0000313" key="7">
    <source>
        <dbReference type="Proteomes" id="UP000245207"/>
    </source>
</evidence>
<keyword evidence="2" id="KW-0433">Leucine-rich repeat</keyword>
<dbReference type="PANTHER" id="PTHR33463:SF218">
    <property type="entry name" value="DISEASE RESISTANCE PROTEIN RPS2-LIKE"/>
    <property type="match status" value="1"/>
</dbReference>
<dbReference type="GO" id="GO:0006952">
    <property type="term" value="P:defense response"/>
    <property type="evidence" value="ECO:0007669"/>
    <property type="project" value="UniProtKB-ARBA"/>
</dbReference>
<accession>A0A2U1MTY9</accession>
<sequence>MNSIQKQKELYEALKDKKIRKVNLYGPSGVGKTWMAKRISALSSRPTKNQLFDITLWAFMSKEYDQDILSESIGRQLGLVPTTIEWEAVDEIEGVKLIPQDEEPETLAQKIRKELKDKQVLLVIDDIMDDIKDAKINWSANEDKFHSAWKELFPPGCVVDLKTLIITRSSRGDQDISTVEVKALSPAEYEALLIEKVDAEWRRSVRIQALVEKFIKKSDGYPGTATMIAKVLNYFGEDASGVLMLEKELEEASEKYDVKKLLCRKHDVLAIGVLKDLWWSGRHFFRDSGSVNYNELITYWILEGYLGSDQSLTKLYEKGHHILMELMDCGILKDQESGYLFMNKSLLNDDVRNQCLDKIPSLGLATVFTNDTERFGKVAHSDGMLKTPRGALVEFLEVEKELQILALFNPTFQSLPTPLESMNRLRVLVLRGCAFLDDIYLRLRNLEDNNLPLPFKDLCVLEISGARSLKEMKDEFFNDMPLKSLNLSELQITLLPRSIYDLEQLQWLVIKDCPNLKYVSKLAKLKHLLVLDLSGNISLDYVEKNFLNFEELKSLNLSNTMISTTPLFRNIKEVAHLLFRDCKNLSRIRSLTSLTKLQTLDLSGCSNFEEFHDPSLEKLVSLETLNLSGTSVERLPLNIANPRFLYLKSCLQLKQLSCIDSLVRIEVLDLSGSKNLKDLEDDFFERMTCLRVLNLSETDVASLPSLSKLSDLREIYLSHCTTLKQLPSLESATNLEVLDVSKCSALEDIGNSTFEHMICLRKLDLSETKISRLPVLPNPNNLRQLLLKNCTALQNLELNSSLLNLEVLNVAGITSLASNGAEPVKDMSKLEVLDMSLTHIEQLPSMSNLKNLTHLYLAGCKRLSIVPDLDHLSKLEVLDLSGSSVRRLPKFSNSKNLLKLLLGDCLLEEDIPYVEVNDLLGPTPKLPLGISTLSNLEYLEFPNAIDIEKVESSQVELSSEEMDQDQWNICRLSENDKPPLFLSGKQFLQIPEETFLLKETFHLCTFPAMVEGETGDGYLQRSELVFADVYLQTCQFAQYQGNRSLQIRGFNHSPKGIEKIICHVNLVFLIDNKFKSMLAGLSASTLNELKGCWIERCDEMVSLFDEKEMKDDPKYRIAVEDLGIINNRHLASIYNGKQQFVSFDSLMTLYIDCCPELTTVFSSSWLTQTLIVLRIKFCDKMVSLSEVEGELPNLKTLHLWELPELKSIGVSFPSIQTLKISGATSLKSLYSGNQDFKYLETLYLENCPLLENVICSSLPLAQLKYVEIKSCEKLQTLFEHSNSVSCNLPCLTKMHLEDLPRLKSIGATLPSQAEICILECPKL</sequence>
<evidence type="ECO:0000313" key="6">
    <source>
        <dbReference type="EMBL" id="PWA64718.1"/>
    </source>
</evidence>
<dbReference type="PRINTS" id="PR00364">
    <property type="entry name" value="DISEASERSIST"/>
</dbReference>
<feature type="domain" description="NB-ARC" evidence="5">
    <location>
        <begin position="9"/>
        <end position="136"/>
    </location>
</feature>
<dbReference type="EMBL" id="PKPP01004369">
    <property type="protein sequence ID" value="PWA64718.1"/>
    <property type="molecule type" value="Genomic_DNA"/>
</dbReference>
<dbReference type="SUPFAM" id="SSF52058">
    <property type="entry name" value="L domain-like"/>
    <property type="match status" value="2"/>
</dbReference>
<reference evidence="6 7" key="1">
    <citation type="journal article" date="2018" name="Mol. Plant">
        <title>The genome of Artemisia annua provides insight into the evolution of Asteraceae family and artemisinin biosynthesis.</title>
        <authorList>
            <person name="Shen Q."/>
            <person name="Zhang L."/>
            <person name="Liao Z."/>
            <person name="Wang S."/>
            <person name="Yan T."/>
            <person name="Shi P."/>
            <person name="Liu M."/>
            <person name="Fu X."/>
            <person name="Pan Q."/>
            <person name="Wang Y."/>
            <person name="Lv Z."/>
            <person name="Lu X."/>
            <person name="Zhang F."/>
            <person name="Jiang W."/>
            <person name="Ma Y."/>
            <person name="Chen M."/>
            <person name="Hao X."/>
            <person name="Li L."/>
            <person name="Tang Y."/>
            <person name="Lv G."/>
            <person name="Zhou Y."/>
            <person name="Sun X."/>
            <person name="Brodelius P.E."/>
            <person name="Rose J.K.C."/>
            <person name="Tang K."/>
        </authorList>
    </citation>
    <scope>NUCLEOTIDE SEQUENCE [LARGE SCALE GENOMIC DNA]</scope>
    <source>
        <strain evidence="7">cv. Huhao1</strain>
        <tissue evidence="6">Leaf</tissue>
    </source>
</reference>